<feature type="region of interest" description="Disordered" evidence="1">
    <location>
        <begin position="661"/>
        <end position="703"/>
    </location>
</feature>
<organism evidence="2 3">
    <name type="scientific">Rotaria magnacalcarata</name>
    <dbReference type="NCBI Taxonomy" id="392030"/>
    <lineage>
        <taxon>Eukaryota</taxon>
        <taxon>Metazoa</taxon>
        <taxon>Spiralia</taxon>
        <taxon>Gnathifera</taxon>
        <taxon>Rotifera</taxon>
        <taxon>Eurotatoria</taxon>
        <taxon>Bdelloidea</taxon>
        <taxon>Philodinida</taxon>
        <taxon>Philodinidae</taxon>
        <taxon>Rotaria</taxon>
    </lineage>
</organism>
<dbReference type="AlphaFoldDB" id="A0A820Q3B9"/>
<feature type="compositionally biased region" description="Basic and acidic residues" evidence="1">
    <location>
        <begin position="18"/>
        <end position="28"/>
    </location>
</feature>
<keyword evidence="3" id="KW-1185">Reference proteome</keyword>
<feature type="non-terminal residue" evidence="2">
    <location>
        <position position="703"/>
    </location>
</feature>
<feature type="region of interest" description="Disordered" evidence="1">
    <location>
        <begin position="1"/>
        <end position="87"/>
    </location>
</feature>
<feature type="compositionally biased region" description="Polar residues" evidence="1">
    <location>
        <begin position="299"/>
        <end position="317"/>
    </location>
</feature>
<feature type="compositionally biased region" description="Polar residues" evidence="1">
    <location>
        <begin position="229"/>
        <end position="245"/>
    </location>
</feature>
<dbReference type="EMBL" id="CAJOBG010042101">
    <property type="protein sequence ID" value="CAF4415757.1"/>
    <property type="molecule type" value="Genomic_DNA"/>
</dbReference>
<accession>A0A820Q3B9</accession>
<comment type="caution">
    <text evidence="2">The sequence shown here is derived from an EMBL/GenBank/DDBJ whole genome shotgun (WGS) entry which is preliminary data.</text>
</comment>
<name>A0A820Q3B9_9BILA</name>
<feature type="compositionally biased region" description="Polar residues" evidence="1">
    <location>
        <begin position="1"/>
        <end position="10"/>
    </location>
</feature>
<feature type="compositionally biased region" description="Basic and acidic residues" evidence="1">
    <location>
        <begin position="362"/>
        <end position="371"/>
    </location>
</feature>
<feature type="compositionally biased region" description="Basic and acidic residues" evidence="1">
    <location>
        <begin position="603"/>
        <end position="618"/>
    </location>
</feature>
<feature type="region of interest" description="Disordered" evidence="1">
    <location>
        <begin position="181"/>
        <end position="448"/>
    </location>
</feature>
<feature type="compositionally biased region" description="Basic and acidic residues" evidence="1">
    <location>
        <begin position="319"/>
        <end position="331"/>
    </location>
</feature>
<dbReference type="Proteomes" id="UP000663866">
    <property type="component" value="Unassembled WGS sequence"/>
</dbReference>
<evidence type="ECO:0000256" key="1">
    <source>
        <dbReference type="SAM" id="MobiDB-lite"/>
    </source>
</evidence>
<feature type="compositionally biased region" description="Polar residues" evidence="1">
    <location>
        <begin position="207"/>
        <end position="216"/>
    </location>
</feature>
<feature type="region of interest" description="Disordered" evidence="1">
    <location>
        <begin position="461"/>
        <end position="647"/>
    </location>
</feature>
<gene>
    <name evidence="2" type="ORF">OVN521_LOCUS35766</name>
</gene>
<feature type="compositionally biased region" description="Polar residues" evidence="1">
    <location>
        <begin position="342"/>
        <end position="351"/>
    </location>
</feature>
<feature type="compositionally biased region" description="Low complexity" evidence="1">
    <location>
        <begin position="280"/>
        <end position="289"/>
    </location>
</feature>
<reference evidence="2" key="1">
    <citation type="submission" date="2021-02" db="EMBL/GenBank/DDBJ databases">
        <authorList>
            <person name="Nowell W R."/>
        </authorList>
    </citation>
    <scope>NUCLEOTIDE SEQUENCE</scope>
</reference>
<evidence type="ECO:0000313" key="2">
    <source>
        <dbReference type="EMBL" id="CAF4415757.1"/>
    </source>
</evidence>
<feature type="compositionally biased region" description="Basic and acidic residues" evidence="1">
    <location>
        <begin position="405"/>
        <end position="419"/>
    </location>
</feature>
<sequence>MTEVESLQSSEPEDQDDEHQRLKHDFQHFTRQSKQTESTNMTEEDEDQMERKEGSAKTSPTLTQATQSTENLQDKKQASSLELADDERHEPIITFATNFIQSSGITEQQEDQYHPECFLSSDAIKIEHTETFHDDQYEPMLLSQQQQNIPSPVIERQYEREGQEGVNETHIVHEKIQQNLTAADIQLDSQRESDHEEDEEVQHQPDQKLSSDQITIESPHITEQDLHESGSNFEPGTISSHQITEQVLVDSLATSEPQKDDAQYEENYESDQYAPEYRTTAEVTQTEFTTQDDEEPFQESVTPQQEFVESPLQTTPFANEKDDYYDSRETSAGDMNMIEPSATVTEYGHQSPSEKEEDDELQPAHEFETLRKSSGTEIQLESPHETDHEEEDQQHPESVVSSDAIKIEPTETVEHDRYEPFIVSQQQQNIGSPVIESQYDRKDEEPAGEIHIAQEEIQQNLSSIEIELESTHESDHGEDEEVQYQPDQKLSSDPIAIESPHTAEDDEYELSSSFEVGTIPSHQITERRPNTDQVVVESLATSEPQPDEEQYEQNYESDQHAPEYRTAGEVTKTESTTQDDEKPFEESVTPERKFLESPLGETTHSDEQSDYYDSRETSAGDTNMIEPSAIVTEYGHQSPSEKEGDDELQVAHEFETLRKLSGTEIQLESPHETDHEEEDQQHPESVVSSDAIKIEHTETVEHE</sequence>
<evidence type="ECO:0000313" key="3">
    <source>
        <dbReference type="Proteomes" id="UP000663866"/>
    </source>
</evidence>
<feature type="compositionally biased region" description="Basic and acidic residues" evidence="1">
    <location>
        <begin position="579"/>
        <end position="595"/>
    </location>
</feature>
<protein>
    <submittedName>
        <fullName evidence="2">Uncharacterized protein</fullName>
    </submittedName>
</protein>
<feature type="compositionally biased region" description="Polar residues" evidence="1">
    <location>
        <begin position="29"/>
        <end position="41"/>
    </location>
</feature>
<feature type="compositionally biased region" description="Basic and acidic residues" evidence="1">
    <location>
        <begin position="692"/>
        <end position="703"/>
    </location>
</feature>
<feature type="compositionally biased region" description="Polar residues" evidence="1">
    <location>
        <begin position="56"/>
        <end position="71"/>
    </location>
</feature>
<feature type="compositionally biased region" description="Polar residues" evidence="1">
    <location>
        <begin position="510"/>
        <end position="523"/>
    </location>
</feature>
<proteinExistence type="predicted"/>